<dbReference type="Gene3D" id="3.10.20.310">
    <property type="entry name" value="membrane protein fhac"/>
    <property type="match status" value="1"/>
</dbReference>
<sequence length="595" mass="66376">MQRKFSPGPLGLLILLFCLSFWPQTAGAEQLRYTISWHGLEDTELEQTLRAVSNTAQYIETPPASLGLLRQRIKEDIPRLQQVLQARGHFKAQISHQIDLQASPIEIRFRVIPGPQFALEKIVFRSERPLPKQVGFPTPEQLRLSPGSGITTEALVRGRRLAESYFRDRGWPFAEVQKPEATADHATATVSVVYPVSPGPRLRFGPLRLEGLNRVNPVHVRRQVAWENGAWYNATQVDATERALLQSGLFTTAAIRRGEAGEGDMALPLSLQLRERKPRTVKAGVEYTSDFAFGAQLSWEHRNLFGRGERLQTQAKYNAAQKTLESSLRFPSFLDPAQELVLSSDLTEEDTDAYTSRHLRNSVRLERQLTTSLRGGLGIGHEYLEQEEDDATDIFNLISVPLFLDWDQRNDILNPTHGYRLQIHATPYQDIADETGNFFKYKATGSLYIPLMAGPRLVWAGQAGFGQILGRTGAVPTSKRFFPGGGGSIRGFRYQSAGPLASDDTPLGGRSVLELSSEFRIALSDKWGGTVFVDTGRAYSGIEPETREELFWGAGIGLRYYSGIGPLRLDVATPLNPREGTDDPLQFYFSIGQAF</sequence>
<keyword evidence="5" id="KW-1185">Reference proteome</keyword>
<dbReference type="eggNOG" id="COG0729">
    <property type="taxonomic scope" value="Bacteria"/>
</dbReference>
<dbReference type="PANTHER" id="PTHR12815">
    <property type="entry name" value="SORTING AND ASSEMBLY MACHINERY SAMM50 PROTEIN FAMILY MEMBER"/>
    <property type="match status" value="1"/>
</dbReference>
<dbReference type="Proteomes" id="UP000001052">
    <property type="component" value="Chromosome"/>
</dbReference>
<evidence type="ECO:0000313" key="4">
    <source>
        <dbReference type="EMBL" id="ACV67730.1"/>
    </source>
</evidence>
<dbReference type="RefSeq" id="WP_015750888.1">
    <property type="nucleotide sequence ID" value="NC_013223.1"/>
</dbReference>
<evidence type="ECO:0000259" key="3">
    <source>
        <dbReference type="Pfam" id="PF01103"/>
    </source>
</evidence>
<dbReference type="STRING" id="485915.Dret_0433"/>
<dbReference type="Gene3D" id="2.40.160.50">
    <property type="entry name" value="membrane protein fhac: a member of the omp85/tpsb transporter family"/>
    <property type="match status" value="1"/>
</dbReference>
<organism evidence="4 5">
    <name type="scientific">Desulfohalobium retbaense (strain ATCC 49708 / DSM 5692 / JCM 16813 / HR100)</name>
    <dbReference type="NCBI Taxonomy" id="485915"/>
    <lineage>
        <taxon>Bacteria</taxon>
        <taxon>Pseudomonadati</taxon>
        <taxon>Thermodesulfobacteriota</taxon>
        <taxon>Desulfovibrionia</taxon>
        <taxon>Desulfovibrionales</taxon>
        <taxon>Desulfohalobiaceae</taxon>
        <taxon>Desulfohalobium</taxon>
    </lineage>
</organism>
<comment type="subcellular location">
    <subcellularLocation>
        <location evidence="1">Membrane</location>
    </subcellularLocation>
</comment>
<protein>
    <submittedName>
        <fullName evidence="4">Surface antigen (D15)</fullName>
    </submittedName>
</protein>
<dbReference type="InterPro" id="IPR039910">
    <property type="entry name" value="D15-like"/>
</dbReference>
<evidence type="ECO:0000256" key="1">
    <source>
        <dbReference type="ARBA" id="ARBA00004370"/>
    </source>
</evidence>
<reference evidence="5" key="1">
    <citation type="submission" date="2009-09" db="EMBL/GenBank/DDBJ databases">
        <title>The complete chromosome of Desulfohalobium retbaense DSM 5692.</title>
        <authorList>
            <consortium name="US DOE Joint Genome Institute (JGI-PGF)"/>
            <person name="Lucas S."/>
            <person name="Copeland A."/>
            <person name="Lapidus A."/>
            <person name="Glavina del Rio T."/>
            <person name="Dalin E."/>
            <person name="Tice H."/>
            <person name="Bruce D."/>
            <person name="Goodwin L."/>
            <person name="Pitluck S."/>
            <person name="Kyrpides N."/>
            <person name="Mavromatis K."/>
            <person name="Ivanova N."/>
            <person name="Mikhailova N."/>
            <person name="Munk A.C."/>
            <person name="Brettin T."/>
            <person name="Detter J.C."/>
            <person name="Han C."/>
            <person name="Tapia R."/>
            <person name="Larimer F."/>
            <person name="Land M."/>
            <person name="Hauser L."/>
            <person name="Markowitz V."/>
            <person name="Cheng J.-F."/>
            <person name="Hugenholtz P."/>
            <person name="Woyke T."/>
            <person name="Wu D."/>
            <person name="Spring S."/>
            <person name="Klenk H.-P."/>
            <person name="Eisen J.A."/>
        </authorList>
    </citation>
    <scope>NUCLEOTIDE SEQUENCE [LARGE SCALE GENOMIC DNA]</scope>
    <source>
        <strain evidence="5">DSM 5692</strain>
    </source>
</reference>
<evidence type="ECO:0000256" key="2">
    <source>
        <dbReference type="ARBA" id="ARBA00023136"/>
    </source>
</evidence>
<dbReference type="OrthoDB" id="9814535at2"/>
<dbReference type="KEGG" id="drt:Dret_0433"/>
<feature type="domain" description="Bacterial surface antigen (D15)" evidence="3">
    <location>
        <begin position="303"/>
        <end position="595"/>
    </location>
</feature>
<name>C8X0A5_DESRD</name>
<dbReference type="EMBL" id="CP001734">
    <property type="protein sequence ID" value="ACV67730.1"/>
    <property type="molecule type" value="Genomic_DNA"/>
</dbReference>
<dbReference type="PANTHER" id="PTHR12815:SF42">
    <property type="entry name" value="BACTERIAL SURFACE ANTIGEN (D15) DOMAIN-CONTAINING PROTEIN"/>
    <property type="match status" value="1"/>
</dbReference>
<reference evidence="4 5" key="2">
    <citation type="journal article" date="2010" name="Stand. Genomic Sci.">
        <title>Complete genome sequence of Desulfohalobium retbaense type strain (HR(100)).</title>
        <authorList>
            <person name="Spring S."/>
            <person name="Nolan M."/>
            <person name="Lapidus A."/>
            <person name="Glavina Del Rio T."/>
            <person name="Copeland A."/>
            <person name="Tice H."/>
            <person name="Cheng J.F."/>
            <person name="Lucas S."/>
            <person name="Land M."/>
            <person name="Chen F."/>
            <person name="Bruce D."/>
            <person name="Goodwin L."/>
            <person name="Pitluck S."/>
            <person name="Ivanova N."/>
            <person name="Mavromatis K."/>
            <person name="Mikhailova N."/>
            <person name="Pati A."/>
            <person name="Chen A."/>
            <person name="Palaniappan K."/>
            <person name="Hauser L."/>
            <person name="Chang Y.J."/>
            <person name="Jeffries C.D."/>
            <person name="Munk C."/>
            <person name="Kiss H."/>
            <person name="Chain P."/>
            <person name="Han C."/>
            <person name="Brettin T."/>
            <person name="Detter J.C."/>
            <person name="Schuler E."/>
            <person name="Goker M."/>
            <person name="Rohde M."/>
            <person name="Bristow J."/>
            <person name="Eisen J.A."/>
            <person name="Markowitz V."/>
            <person name="Hugenholtz P."/>
            <person name="Kyrpides N.C."/>
            <person name="Klenk H.P."/>
        </authorList>
    </citation>
    <scope>NUCLEOTIDE SEQUENCE [LARGE SCALE GENOMIC DNA]</scope>
    <source>
        <strain evidence="4 5">DSM 5692</strain>
    </source>
</reference>
<dbReference type="AlphaFoldDB" id="C8X0A5"/>
<dbReference type="HOGENOM" id="CLU_018618_0_1_7"/>
<accession>C8X0A5</accession>
<dbReference type="InterPro" id="IPR000184">
    <property type="entry name" value="Bac_surfAg_D15"/>
</dbReference>
<evidence type="ECO:0000313" key="5">
    <source>
        <dbReference type="Proteomes" id="UP000001052"/>
    </source>
</evidence>
<dbReference type="GO" id="GO:0019867">
    <property type="term" value="C:outer membrane"/>
    <property type="evidence" value="ECO:0007669"/>
    <property type="project" value="InterPro"/>
</dbReference>
<gene>
    <name evidence="4" type="ordered locus">Dret_0433</name>
</gene>
<proteinExistence type="predicted"/>
<dbReference type="Pfam" id="PF01103">
    <property type="entry name" value="Omp85"/>
    <property type="match status" value="1"/>
</dbReference>
<keyword evidence="2" id="KW-0472">Membrane</keyword>